<organism evidence="2 3">
    <name type="scientific">Timema podura</name>
    <name type="common">Walking stick</name>
    <dbReference type="NCBI Taxonomy" id="61482"/>
    <lineage>
        <taxon>Eukaryota</taxon>
        <taxon>Metazoa</taxon>
        <taxon>Ecdysozoa</taxon>
        <taxon>Arthropoda</taxon>
        <taxon>Hexapoda</taxon>
        <taxon>Insecta</taxon>
        <taxon>Pterygota</taxon>
        <taxon>Neoptera</taxon>
        <taxon>Polyneoptera</taxon>
        <taxon>Phasmatodea</taxon>
        <taxon>Timematodea</taxon>
        <taxon>Timematoidea</taxon>
        <taxon>Timematidae</taxon>
        <taxon>Timema</taxon>
    </lineage>
</organism>
<evidence type="ECO:0000256" key="1">
    <source>
        <dbReference type="SAM" id="Phobius"/>
    </source>
</evidence>
<feature type="transmembrane region" description="Helical" evidence="1">
    <location>
        <begin position="63"/>
        <end position="83"/>
    </location>
</feature>
<gene>
    <name evidence="2" type="ORF">TPAB3V08_LOCUS12758</name>
</gene>
<sequence>MCCSSQPSPWCSPKAVHTSTCSTTKSTTSGCPESWGGSIGGRGLGMRYSAEGEEETKVDMINVTPVFCILVGGILISILILVAEHLVHEVKWDGSIDVSPSDSPHTLHEILYSATVEKNSLHATPTTPRRYSF</sequence>
<keyword evidence="1" id="KW-0472">Membrane</keyword>
<keyword evidence="1" id="KW-1133">Transmembrane helix</keyword>
<dbReference type="EMBL" id="CAJPIN010047049">
    <property type="protein sequence ID" value="CAG2065815.1"/>
    <property type="molecule type" value="Genomic_DNA"/>
</dbReference>
<keyword evidence="1" id="KW-0812">Transmembrane</keyword>
<keyword evidence="3" id="KW-1185">Reference proteome</keyword>
<evidence type="ECO:0000313" key="3">
    <source>
        <dbReference type="Proteomes" id="UP001153148"/>
    </source>
</evidence>
<accession>A0ABN7PIA9</accession>
<reference evidence="2" key="1">
    <citation type="submission" date="2021-03" db="EMBL/GenBank/DDBJ databases">
        <authorList>
            <person name="Tran Van P."/>
        </authorList>
    </citation>
    <scope>NUCLEOTIDE SEQUENCE</scope>
</reference>
<proteinExistence type="predicted"/>
<name>A0ABN7PIA9_TIMPD</name>
<evidence type="ECO:0000313" key="2">
    <source>
        <dbReference type="EMBL" id="CAG2065815.1"/>
    </source>
</evidence>
<protein>
    <submittedName>
        <fullName evidence="2">Uncharacterized protein</fullName>
    </submittedName>
</protein>
<dbReference type="Proteomes" id="UP001153148">
    <property type="component" value="Unassembled WGS sequence"/>
</dbReference>
<comment type="caution">
    <text evidence="2">The sequence shown here is derived from an EMBL/GenBank/DDBJ whole genome shotgun (WGS) entry which is preliminary data.</text>
</comment>